<reference evidence="8" key="1">
    <citation type="submission" date="2018-11" db="EMBL/GenBank/DDBJ databases">
        <title>Rhizobium chutanense sp. nov., isolated from root nodules of Phaseolus vulgaris in China.</title>
        <authorList>
            <person name="Huo Y."/>
        </authorList>
    </citation>
    <scope>NUCLEOTIDE SEQUENCE [LARGE SCALE GENOMIC DNA]</scope>
    <source>
        <strain evidence="8">CCBAU 65647</strain>
    </source>
</reference>
<evidence type="ECO:0000313" key="7">
    <source>
        <dbReference type="EMBL" id="RUM19280.1"/>
    </source>
</evidence>
<feature type="compositionally biased region" description="Basic and acidic residues" evidence="4">
    <location>
        <begin position="402"/>
        <end position="411"/>
    </location>
</feature>
<keyword evidence="3" id="KW-0418">Kinase</keyword>
<dbReference type="RefSeq" id="WP_126924938.1">
    <property type="nucleotide sequence ID" value="NZ_ML133703.1"/>
</dbReference>
<evidence type="ECO:0000256" key="1">
    <source>
        <dbReference type="ARBA" id="ARBA00010164"/>
    </source>
</evidence>
<dbReference type="Proteomes" id="UP000278823">
    <property type="component" value="Unassembled WGS sequence"/>
</dbReference>
<feature type="domain" description="HipA-like C-terminal" evidence="5">
    <location>
        <begin position="166"/>
        <end position="390"/>
    </location>
</feature>
<feature type="domain" description="HipA N-terminal subdomain 1" evidence="6">
    <location>
        <begin position="20"/>
        <end position="123"/>
    </location>
</feature>
<evidence type="ECO:0000313" key="8">
    <source>
        <dbReference type="Proteomes" id="UP000278823"/>
    </source>
</evidence>
<comment type="caution">
    <text evidence="7">The sequence shown here is derived from an EMBL/GenBank/DDBJ whole genome shotgun (WGS) entry which is preliminary data.</text>
</comment>
<dbReference type="GO" id="GO:0004674">
    <property type="term" value="F:protein serine/threonine kinase activity"/>
    <property type="evidence" value="ECO:0007669"/>
    <property type="project" value="TreeGrafter"/>
</dbReference>
<organism evidence="7 8">
    <name type="scientific">Rhizobium vallis</name>
    <dbReference type="NCBI Taxonomy" id="634290"/>
    <lineage>
        <taxon>Bacteria</taxon>
        <taxon>Pseudomonadati</taxon>
        <taxon>Pseudomonadota</taxon>
        <taxon>Alphaproteobacteria</taxon>
        <taxon>Hyphomicrobiales</taxon>
        <taxon>Rhizobiaceae</taxon>
        <taxon>Rhizobium/Agrobacterium group</taxon>
        <taxon>Rhizobium</taxon>
    </lineage>
</organism>
<protein>
    <submittedName>
        <fullName evidence="7">Type II toxin-antitoxin system HipA family toxin</fullName>
    </submittedName>
</protein>
<feature type="region of interest" description="Disordered" evidence="4">
    <location>
        <begin position="394"/>
        <end position="417"/>
    </location>
</feature>
<evidence type="ECO:0000259" key="5">
    <source>
        <dbReference type="Pfam" id="PF07804"/>
    </source>
</evidence>
<comment type="similarity">
    <text evidence="1">Belongs to the HipA Ser/Thr kinase family.</text>
</comment>
<gene>
    <name evidence="7" type="ORF">EFQ99_31410</name>
</gene>
<evidence type="ECO:0000259" key="6">
    <source>
        <dbReference type="Pfam" id="PF13657"/>
    </source>
</evidence>
<evidence type="ECO:0000256" key="3">
    <source>
        <dbReference type="ARBA" id="ARBA00022777"/>
    </source>
</evidence>
<evidence type="ECO:0000256" key="2">
    <source>
        <dbReference type="ARBA" id="ARBA00022679"/>
    </source>
</evidence>
<dbReference type="InterPro" id="IPR012893">
    <property type="entry name" value="HipA-like_C"/>
</dbReference>
<keyword evidence="8" id="KW-1185">Reference proteome</keyword>
<name>A0A432PB79_9HYPH</name>
<keyword evidence="2" id="KW-0808">Transferase</keyword>
<sequence length="417" mass="46108">MKFVSINKIRVVLDLEGARRELGTLAWSSRERQAYFEYAPDFIASPLPISPFQLPVRAGLAPPGRIPREFEGLHGLFNDCVPDGWGRLLLDRRLEKIGVKTGDVTPIDRLSAVGTTGMGALAFIPELPLEKHGQNDLDWFVEQVDRVQNEMDTAEIDALQEAQGGSAGARPKIMVGLNSERNSFYIDYGLAMEPGFEHWLVKGRSIHDREDIGVEEYAYALMARAAGLEMAETRVIETARGNRLFATKRFDRAANGRLHMHTACGLVNASHREPTLDYESLHKVTAALTRNSQDVSRMFRNMTFNVFAHNRDDHAKNHAFLMAGDGRWTLSPAYDLTFSQGPGGEHSASIGGEGRNPGKEHLLSVAKGASIAEGDAIDIIEEVRAAVDQWPRLADEAGLGKARTDELDRKLNGRPRA</sequence>
<dbReference type="PANTHER" id="PTHR37419">
    <property type="entry name" value="SERINE/THREONINE-PROTEIN KINASE TOXIN HIPA"/>
    <property type="match status" value="1"/>
</dbReference>
<dbReference type="EMBL" id="RJTH01000020">
    <property type="protein sequence ID" value="RUM19280.1"/>
    <property type="molecule type" value="Genomic_DNA"/>
</dbReference>
<dbReference type="AlphaFoldDB" id="A0A432PB79"/>
<proteinExistence type="inferred from homology"/>
<evidence type="ECO:0000256" key="4">
    <source>
        <dbReference type="SAM" id="MobiDB-lite"/>
    </source>
</evidence>
<dbReference type="PANTHER" id="PTHR37419:SF8">
    <property type="entry name" value="TOXIN YJJJ"/>
    <property type="match status" value="1"/>
</dbReference>
<dbReference type="OrthoDB" id="9805913at2"/>
<dbReference type="Pfam" id="PF07804">
    <property type="entry name" value="HipA_C"/>
    <property type="match status" value="1"/>
</dbReference>
<dbReference type="InterPro" id="IPR052028">
    <property type="entry name" value="HipA_Ser/Thr_kinase"/>
</dbReference>
<dbReference type="Pfam" id="PF13657">
    <property type="entry name" value="Couple_hipA"/>
    <property type="match status" value="1"/>
</dbReference>
<accession>A0A432PB79</accession>
<dbReference type="InterPro" id="IPR017508">
    <property type="entry name" value="HipA_N1"/>
</dbReference>
<dbReference type="GO" id="GO:0005829">
    <property type="term" value="C:cytosol"/>
    <property type="evidence" value="ECO:0007669"/>
    <property type="project" value="TreeGrafter"/>
</dbReference>